<accession>A0A0N9I5H9</accession>
<keyword evidence="3" id="KW-1185">Reference proteome</keyword>
<name>A0A0N9I5H9_9PSEU</name>
<proteinExistence type="predicted"/>
<dbReference type="KEGG" id="kphy:AOZ06_50880"/>
<sequence>MTTLNWRDRAKTVRDSAEDAVTRVTHMPPRRIRGDISPLWLDYKKTGSDQVDFLRELCGLQHDHHVLDIGCGVGRLAQPLTTVLSKRGKYDGFDVMPYMIDWCRRNITTAHPNFRFKHADVQTSIGHDTGVDAAEYVFPYDDDTFDLAYAGSLFTHLTPAAATNYMNQVARVLKPGGVFVSTWNMYNSDSEKLLPGRSLRHAWPHDMGEHRLKDELHPESNVAFDEVWLRPRYAESGLRIVEPVRPDATYSPLRVPRNIAASHLWYTTTIIAVVP</sequence>
<dbReference type="OrthoDB" id="1853779at2"/>
<dbReference type="InterPro" id="IPR029063">
    <property type="entry name" value="SAM-dependent_MTases_sf"/>
</dbReference>
<gene>
    <name evidence="2" type="ORF">AOZ06_50880</name>
</gene>
<reference evidence="2 3" key="1">
    <citation type="submission" date="2015-07" db="EMBL/GenBank/DDBJ databases">
        <title>Genome sequencing of Kibdelosporangium phytohabitans.</title>
        <authorList>
            <person name="Qin S."/>
            <person name="Xing K."/>
        </authorList>
    </citation>
    <scope>NUCLEOTIDE SEQUENCE [LARGE SCALE GENOMIC DNA]</scope>
    <source>
        <strain evidence="2 3">KLBMP1111</strain>
    </source>
</reference>
<dbReference type="Pfam" id="PF13649">
    <property type="entry name" value="Methyltransf_25"/>
    <property type="match status" value="1"/>
</dbReference>
<dbReference type="EMBL" id="CP012752">
    <property type="protein sequence ID" value="ALG14081.1"/>
    <property type="molecule type" value="Genomic_DNA"/>
</dbReference>
<dbReference type="PANTHER" id="PTHR42912:SF98">
    <property type="entry name" value="UNCHARACTERISED METHYLTRANSFERASE RV1498C"/>
    <property type="match status" value="1"/>
</dbReference>
<protein>
    <recommendedName>
        <fullName evidence="1">Methyltransferase domain-containing protein</fullName>
    </recommendedName>
</protein>
<dbReference type="Gene3D" id="3.40.50.150">
    <property type="entry name" value="Vaccinia Virus protein VP39"/>
    <property type="match status" value="1"/>
</dbReference>
<evidence type="ECO:0000313" key="2">
    <source>
        <dbReference type="EMBL" id="ALG14081.1"/>
    </source>
</evidence>
<dbReference type="AlphaFoldDB" id="A0A0N9I5H9"/>
<dbReference type="STRING" id="860235.AOZ06_50880"/>
<dbReference type="RefSeq" id="WP_054295953.1">
    <property type="nucleotide sequence ID" value="NZ_CP012752.1"/>
</dbReference>
<evidence type="ECO:0000259" key="1">
    <source>
        <dbReference type="Pfam" id="PF13649"/>
    </source>
</evidence>
<organism evidence="2 3">
    <name type="scientific">Kibdelosporangium phytohabitans</name>
    <dbReference type="NCBI Taxonomy" id="860235"/>
    <lineage>
        <taxon>Bacteria</taxon>
        <taxon>Bacillati</taxon>
        <taxon>Actinomycetota</taxon>
        <taxon>Actinomycetes</taxon>
        <taxon>Pseudonocardiales</taxon>
        <taxon>Pseudonocardiaceae</taxon>
        <taxon>Kibdelosporangium</taxon>
    </lineage>
</organism>
<dbReference type="CDD" id="cd02440">
    <property type="entry name" value="AdoMet_MTases"/>
    <property type="match status" value="1"/>
</dbReference>
<dbReference type="Proteomes" id="UP000063699">
    <property type="component" value="Chromosome"/>
</dbReference>
<evidence type="ECO:0000313" key="3">
    <source>
        <dbReference type="Proteomes" id="UP000063699"/>
    </source>
</evidence>
<dbReference type="PANTHER" id="PTHR42912">
    <property type="entry name" value="METHYLTRANSFERASE"/>
    <property type="match status" value="1"/>
</dbReference>
<feature type="domain" description="Methyltransferase" evidence="1">
    <location>
        <begin position="66"/>
        <end position="177"/>
    </location>
</feature>
<dbReference type="InterPro" id="IPR041698">
    <property type="entry name" value="Methyltransf_25"/>
</dbReference>
<dbReference type="SUPFAM" id="SSF53335">
    <property type="entry name" value="S-adenosyl-L-methionine-dependent methyltransferases"/>
    <property type="match status" value="1"/>
</dbReference>
<dbReference type="GO" id="GO:0008168">
    <property type="term" value="F:methyltransferase activity"/>
    <property type="evidence" value="ECO:0007669"/>
    <property type="project" value="TreeGrafter"/>
</dbReference>
<dbReference type="InterPro" id="IPR050508">
    <property type="entry name" value="Methyltransf_Superfamily"/>
</dbReference>